<dbReference type="GO" id="GO:0005524">
    <property type="term" value="F:ATP binding"/>
    <property type="evidence" value="ECO:0007669"/>
    <property type="project" value="UniProtKB-KW"/>
</dbReference>
<dbReference type="InterPro" id="IPR003661">
    <property type="entry name" value="HisK_dim/P_dom"/>
</dbReference>
<evidence type="ECO:0000259" key="7">
    <source>
        <dbReference type="PROSITE" id="PS50113"/>
    </source>
</evidence>
<dbReference type="SUPFAM" id="SSF52172">
    <property type="entry name" value="CheY-like"/>
    <property type="match status" value="1"/>
</dbReference>
<evidence type="ECO:0000256" key="1">
    <source>
        <dbReference type="ARBA" id="ARBA00000085"/>
    </source>
</evidence>
<name>A0ABS8TWE4_9SPHI</name>
<dbReference type="InterPro" id="IPR036890">
    <property type="entry name" value="HATPase_C_sf"/>
</dbReference>
<dbReference type="InterPro" id="IPR013656">
    <property type="entry name" value="PAS_4"/>
</dbReference>
<dbReference type="SMART" id="SM00448">
    <property type="entry name" value="REC"/>
    <property type="match status" value="1"/>
</dbReference>
<dbReference type="SMART" id="SM00387">
    <property type="entry name" value="HATPase_c"/>
    <property type="match status" value="2"/>
</dbReference>
<comment type="caution">
    <text evidence="8">The sequence shown here is derived from an EMBL/GenBank/DDBJ whole genome shotgun (WGS) entry which is preliminary data.</text>
</comment>
<dbReference type="InterPro" id="IPR000014">
    <property type="entry name" value="PAS"/>
</dbReference>
<dbReference type="Pfam" id="PF00512">
    <property type="entry name" value="HisKA"/>
    <property type="match status" value="2"/>
</dbReference>
<dbReference type="NCBIfam" id="TIGR00229">
    <property type="entry name" value="sensory_box"/>
    <property type="match status" value="1"/>
</dbReference>
<dbReference type="InterPro" id="IPR001610">
    <property type="entry name" value="PAC"/>
</dbReference>
<dbReference type="SMART" id="SM00086">
    <property type="entry name" value="PAC"/>
    <property type="match status" value="2"/>
</dbReference>
<feature type="domain" description="PAC" evidence="7">
    <location>
        <begin position="835"/>
        <end position="890"/>
    </location>
</feature>
<dbReference type="SUPFAM" id="SSF55785">
    <property type="entry name" value="PYP-like sensor domain (PAS domain)"/>
    <property type="match status" value="1"/>
</dbReference>
<dbReference type="InterPro" id="IPR035965">
    <property type="entry name" value="PAS-like_dom_sf"/>
</dbReference>
<dbReference type="Gene3D" id="3.40.50.2300">
    <property type="match status" value="1"/>
</dbReference>
<reference evidence="8 9" key="1">
    <citation type="submission" date="2021-12" db="EMBL/GenBank/DDBJ databases">
        <title>Mucilaginibacter roseus genome.</title>
        <authorList>
            <person name="Ferreira J.R."/>
            <person name="Newman J.D."/>
        </authorList>
    </citation>
    <scope>NUCLEOTIDE SEQUENCE [LARGE SCALE GENOMIC DNA]</scope>
    <source>
        <strain evidence="8 9">LMG 28454</strain>
    </source>
</reference>
<keyword evidence="3 4" id="KW-0597">Phosphoprotein</keyword>
<gene>
    <name evidence="8" type="ORF">LT679_00915</name>
</gene>
<dbReference type="InterPro" id="IPR004358">
    <property type="entry name" value="Sig_transdc_His_kin-like_C"/>
</dbReference>
<dbReference type="EMBL" id="JAJPWV010000001">
    <property type="protein sequence ID" value="MCD8739146.1"/>
    <property type="molecule type" value="Genomic_DNA"/>
</dbReference>
<keyword evidence="8" id="KW-0067">ATP-binding</keyword>
<evidence type="ECO:0000313" key="9">
    <source>
        <dbReference type="Proteomes" id="UP001199919"/>
    </source>
</evidence>
<dbReference type="InterPro" id="IPR011006">
    <property type="entry name" value="CheY-like_superfamily"/>
</dbReference>
<dbReference type="Pfam" id="PF08447">
    <property type="entry name" value="PAS_3"/>
    <property type="match status" value="1"/>
</dbReference>
<dbReference type="InterPro" id="IPR001789">
    <property type="entry name" value="Sig_transdc_resp-reg_receiver"/>
</dbReference>
<dbReference type="Gene3D" id="1.10.287.130">
    <property type="match status" value="2"/>
</dbReference>
<evidence type="ECO:0000256" key="3">
    <source>
        <dbReference type="ARBA" id="ARBA00022553"/>
    </source>
</evidence>
<dbReference type="Gene3D" id="2.10.70.100">
    <property type="match status" value="1"/>
</dbReference>
<dbReference type="InterPro" id="IPR000700">
    <property type="entry name" value="PAS-assoc_C"/>
</dbReference>
<organism evidence="8 9">
    <name type="scientific">Mucilaginibacter roseus</name>
    <dbReference type="NCBI Taxonomy" id="1528868"/>
    <lineage>
        <taxon>Bacteria</taxon>
        <taxon>Pseudomonadati</taxon>
        <taxon>Bacteroidota</taxon>
        <taxon>Sphingobacteriia</taxon>
        <taxon>Sphingobacteriales</taxon>
        <taxon>Sphingobacteriaceae</taxon>
        <taxon>Mucilaginibacter</taxon>
    </lineage>
</organism>
<dbReference type="SUPFAM" id="SSF47384">
    <property type="entry name" value="Homodimeric domain of signal transducing histidine kinase"/>
    <property type="match status" value="2"/>
</dbReference>
<dbReference type="InterPro" id="IPR036097">
    <property type="entry name" value="HisK_dim/P_sf"/>
</dbReference>
<dbReference type="Pfam" id="PF08448">
    <property type="entry name" value="PAS_4"/>
    <property type="match status" value="1"/>
</dbReference>
<protein>
    <recommendedName>
        <fullName evidence="2">histidine kinase</fullName>
        <ecNumber evidence="2">2.7.13.3</ecNumber>
    </recommendedName>
</protein>
<feature type="domain" description="Histidine kinase" evidence="5">
    <location>
        <begin position="356"/>
        <end position="572"/>
    </location>
</feature>
<dbReference type="SUPFAM" id="SSF55874">
    <property type="entry name" value="ATPase domain of HSP90 chaperone/DNA topoisomerase II/histidine kinase"/>
    <property type="match status" value="2"/>
</dbReference>
<evidence type="ECO:0000313" key="8">
    <source>
        <dbReference type="EMBL" id="MCD8739146.1"/>
    </source>
</evidence>
<evidence type="ECO:0000259" key="5">
    <source>
        <dbReference type="PROSITE" id="PS50109"/>
    </source>
</evidence>
<feature type="domain" description="Histidine kinase" evidence="5">
    <location>
        <begin position="1022"/>
        <end position="1238"/>
    </location>
</feature>
<dbReference type="PRINTS" id="PR00344">
    <property type="entry name" value="BCTRLSENSOR"/>
</dbReference>
<evidence type="ECO:0000256" key="2">
    <source>
        <dbReference type="ARBA" id="ARBA00012438"/>
    </source>
</evidence>
<dbReference type="PANTHER" id="PTHR43547:SF2">
    <property type="entry name" value="HYBRID SIGNAL TRANSDUCTION HISTIDINE KINASE C"/>
    <property type="match status" value="1"/>
</dbReference>
<dbReference type="EC" id="2.7.13.3" evidence="2"/>
<dbReference type="RefSeq" id="WP_232175019.1">
    <property type="nucleotide sequence ID" value="NZ_JAJPWV010000001.1"/>
</dbReference>
<dbReference type="Gene3D" id="3.30.565.10">
    <property type="entry name" value="Histidine kinase-like ATPase, C-terminal domain"/>
    <property type="match status" value="2"/>
</dbReference>
<dbReference type="CDD" id="cd00130">
    <property type="entry name" value="PAS"/>
    <property type="match status" value="1"/>
</dbReference>
<dbReference type="Gene3D" id="3.30.450.20">
    <property type="entry name" value="PAS domain"/>
    <property type="match status" value="3"/>
</dbReference>
<dbReference type="PROSITE" id="PS50113">
    <property type="entry name" value="PAC"/>
    <property type="match status" value="2"/>
</dbReference>
<dbReference type="CDD" id="cd00082">
    <property type="entry name" value="HisKA"/>
    <property type="match status" value="2"/>
</dbReference>
<accession>A0ABS8TWE4</accession>
<keyword evidence="9" id="KW-1185">Reference proteome</keyword>
<comment type="catalytic activity">
    <reaction evidence="1">
        <text>ATP + protein L-histidine = ADP + protein N-phospho-L-histidine.</text>
        <dbReference type="EC" id="2.7.13.3"/>
    </reaction>
</comment>
<dbReference type="SMART" id="SM00388">
    <property type="entry name" value="HisKA"/>
    <property type="match status" value="2"/>
</dbReference>
<dbReference type="Pfam" id="PF02518">
    <property type="entry name" value="HATPase_c"/>
    <property type="match status" value="2"/>
</dbReference>
<dbReference type="PROSITE" id="PS50109">
    <property type="entry name" value="HIS_KIN"/>
    <property type="match status" value="2"/>
</dbReference>
<dbReference type="CDD" id="cd16922">
    <property type="entry name" value="HATPase_EvgS-ArcB-TorS-like"/>
    <property type="match status" value="1"/>
</dbReference>
<dbReference type="InterPro" id="IPR013655">
    <property type="entry name" value="PAS_fold_3"/>
</dbReference>
<evidence type="ECO:0000259" key="6">
    <source>
        <dbReference type="PROSITE" id="PS50110"/>
    </source>
</evidence>
<evidence type="ECO:0000256" key="4">
    <source>
        <dbReference type="PROSITE-ProRule" id="PRU00169"/>
    </source>
</evidence>
<dbReference type="PANTHER" id="PTHR43547">
    <property type="entry name" value="TWO-COMPONENT HISTIDINE KINASE"/>
    <property type="match status" value="1"/>
</dbReference>
<dbReference type="PROSITE" id="PS50110">
    <property type="entry name" value="RESPONSE_REGULATORY"/>
    <property type="match status" value="1"/>
</dbReference>
<keyword evidence="8" id="KW-0547">Nucleotide-binding</keyword>
<feature type="modified residue" description="4-aspartylphosphate" evidence="4">
    <location>
        <position position="684"/>
    </location>
</feature>
<feature type="domain" description="Response regulatory" evidence="6">
    <location>
        <begin position="636"/>
        <end position="751"/>
    </location>
</feature>
<dbReference type="InterPro" id="IPR005467">
    <property type="entry name" value="His_kinase_dom"/>
</dbReference>
<dbReference type="Proteomes" id="UP001199919">
    <property type="component" value="Unassembled WGS sequence"/>
</dbReference>
<dbReference type="InterPro" id="IPR003594">
    <property type="entry name" value="HATPase_dom"/>
</dbReference>
<feature type="domain" description="PAC" evidence="7">
    <location>
        <begin position="965"/>
        <end position="1018"/>
    </location>
</feature>
<sequence>MQETLIESTEQFLSGGGEMGKLIRTMDWSKTALGPVESWPQSLRTSVSLCLSSTFPILIAWGPETIQIYNDSYRPICGAKHPESMGQNFRICWETALPVVGDAFSRGEQGEGTYINDQRMFLDRYGYLEESFMTFSFAPIRDESGGVGGIFHPITETTVKMLSGRRTQVLRDLGAALGNAKSIDNIGEIATEKYAEYVLDIPFKMIYRLNQQNNTAELISCAGLTAGSNLAPLTINLLNKQPDNWNLEVVRTSGKMQEETNLIQRFGEYSCEPYPEAPHTAMILPLKISGQDDVFGFIIAGVSVCRALDNDYYNFYDQLLNTYNTAVSNVYAYEQEQKRAEALAEIDRSKTAFFSNVSHEFRTPLTLMLGPLEDLLGTSTLPPDVKEHIESTHRNALRLLKLVNNLLDYSRVEAGRTQAAYQQIDLAELTADLASSFRSIIEKAGMQLLVNTPELQGTIYVDRQMWEKIVLNLLSNAFKYTLEGTISVNLEKDGNVAVLKVADTGVGIPEKELPHMFERFHRVENSSGRTHEGSGIGLSLVNELVHLHGGEISVSSVEGKGSTFTVEIPFGKAHLPAEHVLETAKETDSTALKGAFIQEAISLLQEDAQLQYEGAEVKMTGDVTVHQDISVDKETRILIVDDNADMRAYLKRLLDPYFTAYVANNGADGLQKIHEYQPDLVLSDIMMPVMDGKAMLEYLRRAPETARLPVIFLSARAGEEARIDGLEAGADDYLVKPFSAAELLTKIRAQIKISKTRTHAEQQLRELLTEAPVAMAIYRTKWHVIEFANNRMLQYWGLNAKQAFGKPMIEVLPDLKGQGFGEIMDQVFNTGERFVSGEIPVELTKNGVKEKSYINLTIEALRNEDQHVTGMIAVAADVTEQVTAREELEKVTDTLKMALDAANLGTWRTDWGSDKLFVSDIARRIHGIPLGTDLSFNETLQIIVDEHRERVLQAIVAAVESKGRFSEDYQVQPVNGSPKKWLNTTGKVELDENGEVIGVIGTILDITESKEDSQRKDDFIGMVSHELKTPLTSLNGYSQLLQIHARKNQDGFAKDKLDKVTAQIRKMTTLINGFLNVSRLEAGKIQLNKEPFELNKLIAETIEDASAGTLTHSLIFEPTQDITVAADRDKINSVVYNLISNAVKYSPNANEVKVKSYVNNDSAVVSITDKGMGVKHEDQEKLFDRYYRVEGNHMKNIAGFGIGLYLSAEIVKRHCGEIWVQSEPDMGSTFSFSLPLAGNQL</sequence>
<dbReference type="Pfam" id="PF00072">
    <property type="entry name" value="Response_reg"/>
    <property type="match status" value="1"/>
</dbReference>
<proteinExistence type="predicted"/>